<feature type="region of interest" description="Disordered" evidence="6">
    <location>
        <begin position="255"/>
        <end position="316"/>
    </location>
</feature>
<feature type="region of interest" description="Disordered" evidence="6">
    <location>
        <begin position="125"/>
        <end position="152"/>
    </location>
</feature>
<evidence type="ECO:0000256" key="5">
    <source>
        <dbReference type="ARBA" id="ARBA00022737"/>
    </source>
</evidence>
<dbReference type="InterPro" id="IPR013103">
    <property type="entry name" value="RVT_2"/>
</dbReference>
<keyword evidence="3" id="KW-0433">Leucine-rich repeat</keyword>
<dbReference type="InterPro" id="IPR043502">
    <property type="entry name" value="DNA/RNA_pol_sf"/>
</dbReference>
<dbReference type="InterPro" id="IPR003591">
    <property type="entry name" value="Leu-rich_rpt_typical-subtyp"/>
</dbReference>
<dbReference type="PANTHER" id="PTHR32093">
    <property type="entry name" value="LEUCINE-RICH REPEAT EXTENSIN-LIKE PROTEIN 3-RELATED"/>
    <property type="match status" value="1"/>
</dbReference>
<evidence type="ECO:0000256" key="4">
    <source>
        <dbReference type="ARBA" id="ARBA00022729"/>
    </source>
</evidence>
<dbReference type="Proteomes" id="UP000436088">
    <property type="component" value="Unassembled WGS sequence"/>
</dbReference>
<dbReference type="InterPro" id="IPR051582">
    <property type="entry name" value="LRR_extensin-like_regulator"/>
</dbReference>
<keyword evidence="10" id="KW-1185">Reference proteome</keyword>
<reference evidence="9" key="1">
    <citation type="submission" date="2019-09" db="EMBL/GenBank/DDBJ databases">
        <title>Draft genome information of white flower Hibiscus syriacus.</title>
        <authorList>
            <person name="Kim Y.-M."/>
        </authorList>
    </citation>
    <scope>NUCLEOTIDE SEQUENCE [LARGE SCALE GENOMIC DNA]</scope>
    <source>
        <strain evidence="9">YM2019G1</strain>
    </source>
</reference>
<accession>A0A6A2YRK2</accession>
<sequence length="740" mass="84669">MRAASHFWPRWPELYTGVYCAPAPDDRSIKTVAGIDLNHGDIVGHLPEEIGLLTDLAVFHISTNRFCGGVPNKFRDLKLLFELDLSNNNFSDEVLSSIEEKKTAKEIWDHLTKFCCSIRRKSVQEQGRQTSKSTTNRSVDNDERDINRTWPKQQSQTCSDSAMLWHQKLRHMSEQGMKVLVEQKLLPGLTKVSLTLCEHCITSKQHRLKFNTSNSRVYMMYNSQEISKLDQSLWDLTASKVIISMDVIFVEDKLQRKEDDDSTEKSKITQIHVEKEVEQRDSFETEQTHDEQEPESSEAPTTRQSDRVRRRPNCHSDYVIEGRKPIGNKWVFKIKRNGDDQVERYRARLVVKGYAQKEEQLDVKTTFLHGNLEEEIYMLQPEGPKKDHIEALKAQLAREFEMKNLGSSNKILGIQIHRDRSNRKIWLSQKNYLKKILSRFSMQDCKPIYTPLPINFKLSYSLSPSSEEKRMEMSRVPYASTVGSLMFAMICTRPDIAQVVGASVVATSTTEAEYVAATQASKETIWLKMLLEELGHNQEYVSLFCDSQSALHLARNPAFHSRTKHIRVQYHFIREKEPCRNNFLPSLKFLDLRFNEFKGTVPKQLFDKDLDAIFINQNMLVGPLPDNFGNSLVSVMVLADNKFGGRVPSSLGNMAGLEEIILSNNGFRSYLPAGLGRLKNTTVLDVSFNEITGSLLEEIGGMVSLEQLNVAHNMLSGVIPATICRLPKLERFIFSDNLFT</sequence>
<comment type="caution">
    <text evidence="9">The sequence shown here is derived from an EMBL/GenBank/DDBJ whole genome shotgun (WGS) entry which is preliminary data.</text>
</comment>
<dbReference type="InterPro" id="IPR001611">
    <property type="entry name" value="Leu-rich_rpt"/>
</dbReference>
<protein>
    <submittedName>
        <fullName evidence="9">Leucine-rich repeat extensin-like protein 3</fullName>
    </submittedName>
</protein>
<feature type="compositionally biased region" description="Polar residues" evidence="6">
    <location>
        <begin position="125"/>
        <end position="138"/>
    </location>
</feature>
<dbReference type="EMBL" id="VEPZ02001293">
    <property type="protein sequence ID" value="KAE8681994.1"/>
    <property type="molecule type" value="Genomic_DNA"/>
</dbReference>
<dbReference type="Pfam" id="PF07727">
    <property type="entry name" value="RVT_2"/>
    <property type="match status" value="1"/>
</dbReference>
<comment type="subcellular location">
    <subcellularLocation>
        <location evidence="1">Secreted</location>
    </subcellularLocation>
</comment>
<dbReference type="SMART" id="SM00369">
    <property type="entry name" value="LRR_TYP"/>
    <property type="match status" value="3"/>
</dbReference>
<gene>
    <name evidence="9" type="ORF">F3Y22_tig00111277pilonHSYRG00026</name>
</gene>
<proteinExistence type="predicted"/>
<organism evidence="9 10">
    <name type="scientific">Hibiscus syriacus</name>
    <name type="common">Rose of Sharon</name>
    <dbReference type="NCBI Taxonomy" id="106335"/>
    <lineage>
        <taxon>Eukaryota</taxon>
        <taxon>Viridiplantae</taxon>
        <taxon>Streptophyta</taxon>
        <taxon>Embryophyta</taxon>
        <taxon>Tracheophyta</taxon>
        <taxon>Spermatophyta</taxon>
        <taxon>Magnoliopsida</taxon>
        <taxon>eudicotyledons</taxon>
        <taxon>Gunneridae</taxon>
        <taxon>Pentapetalae</taxon>
        <taxon>rosids</taxon>
        <taxon>malvids</taxon>
        <taxon>Malvales</taxon>
        <taxon>Malvaceae</taxon>
        <taxon>Malvoideae</taxon>
        <taxon>Hibiscus</taxon>
    </lineage>
</organism>
<evidence type="ECO:0000313" key="9">
    <source>
        <dbReference type="EMBL" id="KAE8681994.1"/>
    </source>
</evidence>
<dbReference type="CDD" id="cd09272">
    <property type="entry name" value="RNase_HI_RT_Ty1"/>
    <property type="match status" value="1"/>
</dbReference>
<dbReference type="PANTHER" id="PTHR32093:SF120">
    <property type="entry name" value="LEUCINE-RICH REPEAT EXTENSIN-LIKE PROTEIN 3-RELATED"/>
    <property type="match status" value="1"/>
</dbReference>
<feature type="compositionally biased region" description="Basic and acidic residues" evidence="6">
    <location>
        <begin position="255"/>
        <end position="291"/>
    </location>
</feature>
<keyword evidence="2" id="KW-0964">Secreted</keyword>
<feature type="domain" description="GAG-pre-integrase" evidence="8">
    <location>
        <begin position="155"/>
        <end position="205"/>
    </location>
</feature>
<evidence type="ECO:0000313" key="10">
    <source>
        <dbReference type="Proteomes" id="UP000436088"/>
    </source>
</evidence>
<name>A0A6A2YRK2_HIBSY</name>
<dbReference type="InterPro" id="IPR032675">
    <property type="entry name" value="LRR_dom_sf"/>
</dbReference>
<evidence type="ECO:0000256" key="3">
    <source>
        <dbReference type="ARBA" id="ARBA00022614"/>
    </source>
</evidence>
<evidence type="ECO:0000256" key="6">
    <source>
        <dbReference type="SAM" id="MobiDB-lite"/>
    </source>
</evidence>
<feature type="domain" description="Reverse transcriptase Ty1/copia-type" evidence="7">
    <location>
        <begin position="388"/>
        <end position="452"/>
    </location>
</feature>
<keyword evidence="5" id="KW-0677">Repeat</keyword>
<dbReference type="Gene3D" id="3.80.10.10">
    <property type="entry name" value="Ribonuclease Inhibitor"/>
    <property type="match status" value="2"/>
</dbReference>
<evidence type="ECO:0000259" key="8">
    <source>
        <dbReference type="Pfam" id="PF13976"/>
    </source>
</evidence>
<keyword evidence="4" id="KW-0732">Signal</keyword>
<dbReference type="SUPFAM" id="SSF52058">
    <property type="entry name" value="L domain-like"/>
    <property type="match status" value="2"/>
</dbReference>
<dbReference type="Pfam" id="PF00560">
    <property type="entry name" value="LRR_1"/>
    <property type="match status" value="2"/>
</dbReference>
<evidence type="ECO:0000256" key="1">
    <source>
        <dbReference type="ARBA" id="ARBA00004613"/>
    </source>
</evidence>
<dbReference type="InterPro" id="IPR025724">
    <property type="entry name" value="GAG-pre-integrase_dom"/>
</dbReference>
<evidence type="ECO:0000259" key="7">
    <source>
        <dbReference type="Pfam" id="PF07727"/>
    </source>
</evidence>
<evidence type="ECO:0000256" key="2">
    <source>
        <dbReference type="ARBA" id="ARBA00022525"/>
    </source>
</evidence>
<dbReference type="AlphaFoldDB" id="A0A6A2YRK2"/>
<dbReference type="Pfam" id="PF13976">
    <property type="entry name" value="gag_pre-integrs"/>
    <property type="match status" value="1"/>
</dbReference>
<dbReference type="SUPFAM" id="SSF56672">
    <property type="entry name" value="DNA/RNA polymerases"/>
    <property type="match status" value="1"/>
</dbReference>
<dbReference type="GO" id="GO:0005576">
    <property type="term" value="C:extracellular region"/>
    <property type="evidence" value="ECO:0007669"/>
    <property type="project" value="UniProtKB-SubCell"/>
</dbReference>